<accession>A0AAD5L903</accession>
<name>A0AAD5L903_PYTIN</name>
<keyword evidence="4" id="KW-1185">Reference proteome</keyword>
<evidence type="ECO:0000259" key="2">
    <source>
        <dbReference type="PROSITE" id="PS50195"/>
    </source>
</evidence>
<comment type="caution">
    <text evidence="3">The sequence shown here is derived from an EMBL/GenBank/DDBJ whole genome shotgun (WGS) entry which is preliminary data.</text>
</comment>
<evidence type="ECO:0000313" key="3">
    <source>
        <dbReference type="EMBL" id="KAJ0393203.1"/>
    </source>
</evidence>
<dbReference type="Pfam" id="PF00787">
    <property type="entry name" value="PX"/>
    <property type="match status" value="1"/>
</dbReference>
<dbReference type="AlphaFoldDB" id="A0AAD5L903"/>
<protein>
    <recommendedName>
        <fullName evidence="2">PX domain-containing protein</fullName>
    </recommendedName>
</protein>
<dbReference type="SMART" id="SM00312">
    <property type="entry name" value="PX"/>
    <property type="match status" value="1"/>
</dbReference>
<dbReference type="InterPro" id="IPR001683">
    <property type="entry name" value="PX_dom"/>
</dbReference>
<comment type="subcellular location">
    <subcellularLocation>
        <location evidence="1">Membrane</location>
        <topology evidence="1">Peripheral membrane protein</topology>
        <orientation evidence="1">Cytoplasmic side</orientation>
    </subcellularLocation>
</comment>
<dbReference type="GO" id="GO:0005829">
    <property type="term" value="C:cytosol"/>
    <property type="evidence" value="ECO:0007669"/>
    <property type="project" value="GOC"/>
</dbReference>
<organism evidence="3 4">
    <name type="scientific">Pythium insidiosum</name>
    <name type="common">Pythiosis disease agent</name>
    <dbReference type="NCBI Taxonomy" id="114742"/>
    <lineage>
        <taxon>Eukaryota</taxon>
        <taxon>Sar</taxon>
        <taxon>Stramenopiles</taxon>
        <taxon>Oomycota</taxon>
        <taxon>Peronosporomycetes</taxon>
        <taxon>Pythiales</taxon>
        <taxon>Pythiaceae</taxon>
        <taxon>Pythium</taxon>
    </lineage>
</organism>
<dbReference type="PANTHER" id="PTHR46571:SF1">
    <property type="entry name" value="SORTING NEXIN-8"/>
    <property type="match status" value="1"/>
</dbReference>
<dbReference type="InterPro" id="IPR028662">
    <property type="entry name" value="SNX8/Mvp1"/>
</dbReference>
<dbReference type="SUPFAM" id="SSF64268">
    <property type="entry name" value="PX domain"/>
    <property type="match status" value="1"/>
</dbReference>
<dbReference type="GO" id="GO:0006886">
    <property type="term" value="P:intracellular protein transport"/>
    <property type="evidence" value="ECO:0007669"/>
    <property type="project" value="TreeGrafter"/>
</dbReference>
<dbReference type="GO" id="GO:0034498">
    <property type="term" value="P:early endosome to Golgi transport"/>
    <property type="evidence" value="ECO:0007669"/>
    <property type="project" value="TreeGrafter"/>
</dbReference>
<proteinExistence type="predicted"/>
<dbReference type="Gene3D" id="3.30.1520.10">
    <property type="entry name" value="Phox-like domain"/>
    <property type="match status" value="1"/>
</dbReference>
<evidence type="ECO:0000256" key="1">
    <source>
        <dbReference type="ARBA" id="ARBA00004287"/>
    </source>
</evidence>
<dbReference type="Proteomes" id="UP001209570">
    <property type="component" value="Unassembled WGS sequence"/>
</dbReference>
<evidence type="ECO:0000313" key="4">
    <source>
        <dbReference type="Proteomes" id="UP001209570"/>
    </source>
</evidence>
<dbReference type="EMBL" id="JAKCXM010000518">
    <property type="protein sequence ID" value="KAJ0393203.1"/>
    <property type="molecule type" value="Genomic_DNA"/>
</dbReference>
<dbReference type="PANTHER" id="PTHR46571">
    <property type="entry name" value="SORTING NEXIN-8"/>
    <property type="match status" value="1"/>
</dbReference>
<gene>
    <name evidence="3" type="ORF">P43SY_008626</name>
</gene>
<dbReference type="InterPro" id="IPR036871">
    <property type="entry name" value="PX_dom_sf"/>
</dbReference>
<dbReference type="PROSITE" id="PS50195">
    <property type="entry name" value="PX"/>
    <property type="match status" value="1"/>
</dbReference>
<reference evidence="3" key="1">
    <citation type="submission" date="2021-12" db="EMBL/GenBank/DDBJ databases">
        <title>Prjna785345.</title>
        <authorList>
            <person name="Rujirawat T."/>
            <person name="Krajaejun T."/>
        </authorList>
    </citation>
    <scope>NUCLEOTIDE SEQUENCE</scope>
    <source>
        <strain evidence="3">Pi057C3</strain>
    </source>
</reference>
<feature type="domain" description="PX" evidence="2">
    <location>
        <begin position="197"/>
        <end position="305"/>
    </location>
</feature>
<dbReference type="GO" id="GO:0031901">
    <property type="term" value="C:early endosome membrane"/>
    <property type="evidence" value="ECO:0007669"/>
    <property type="project" value="TreeGrafter"/>
</dbReference>
<sequence>MPATVDRVSESTGAEFDIPEEIASLFQSSSKWEPFSFKSCELREATVRMDERETTATDAPRRVQQVYHVVVPDSSSLALTLELCQAGLSVPQITRSLQAVDHHLRARGASLLAWEDLVQHYVELGCFRSLTMLASLLSKCWAFSISLHAVSSSSSECVDVRLHLCTPQTVSYLLTRLSIHALDILPQLLTILHPKWRDALLSVGNPESRGTYLKKHTTFLVTEERSNSQVRRRFSDFEWLQAVLKARYVGMLLPSLPEKSVLMSDAILQTRIRGLSRFLQLVTASPYMRHDPAVVNFLSNTIALAVLHVSLKCDMKIPHRSNERLVSTKNLDYHPLEWGSIYRIAAVEECDSTTHCQVEAPLGFEWQQNLQIEEVSKPLGSHSVDAG</sequence>
<dbReference type="GO" id="GO:0035091">
    <property type="term" value="F:phosphatidylinositol binding"/>
    <property type="evidence" value="ECO:0007669"/>
    <property type="project" value="InterPro"/>
</dbReference>